<evidence type="ECO:0000256" key="1">
    <source>
        <dbReference type="ARBA" id="ARBA00004304"/>
    </source>
</evidence>
<dbReference type="InterPro" id="IPR038552">
    <property type="entry name" value="Tim21_IMS_sf"/>
</dbReference>
<evidence type="ECO:0000256" key="7">
    <source>
        <dbReference type="ARBA" id="ARBA00023136"/>
    </source>
</evidence>
<dbReference type="InterPro" id="IPR013261">
    <property type="entry name" value="Tim21"/>
</dbReference>
<evidence type="ECO:0000256" key="3">
    <source>
        <dbReference type="ARBA" id="ARBA00022692"/>
    </source>
</evidence>
<evidence type="ECO:0000256" key="8">
    <source>
        <dbReference type="RuleBase" id="RU367142"/>
    </source>
</evidence>
<keyword evidence="8" id="KW-0653">Protein transport</keyword>
<feature type="region of interest" description="Disordered" evidence="9">
    <location>
        <begin position="170"/>
        <end position="196"/>
    </location>
</feature>
<name>A0A6U3RFX0_9STRA</name>
<keyword evidence="3 8" id="KW-0812">Transmembrane</keyword>
<dbReference type="GO" id="GO:0030150">
    <property type="term" value="P:protein import into mitochondrial matrix"/>
    <property type="evidence" value="ECO:0007669"/>
    <property type="project" value="UniProtKB-UniRule"/>
</dbReference>
<evidence type="ECO:0000313" key="11">
    <source>
        <dbReference type="EMBL" id="CAE4584064.1"/>
    </source>
</evidence>
<keyword evidence="6 8" id="KW-0496">Mitochondrion</keyword>
<dbReference type="AlphaFoldDB" id="A0A6U3RFX0"/>
<dbReference type="EMBL" id="HBGN01016322">
    <property type="protein sequence ID" value="CAD9328926.1"/>
    <property type="molecule type" value="Transcribed_RNA"/>
</dbReference>
<organism evidence="11">
    <name type="scientific">Ditylum brightwellii</name>
    <dbReference type="NCBI Taxonomy" id="49249"/>
    <lineage>
        <taxon>Eukaryota</taxon>
        <taxon>Sar</taxon>
        <taxon>Stramenopiles</taxon>
        <taxon>Ochrophyta</taxon>
        <taxon>Bacillariophyta</taxon>
        <taxon>Mediophyceae</taxon>
        <taxon>Lithodesmiophycidae</taxon>
        <taxon>Lithodesmiales</taxon>
        <taxon>Lithodesmiaceae</taxon>
        <taxon>Ditylum</taxon>
    </lineage>
</organism>
<dbReference type="Gene3D" id="3.10.450.320">
    <property type="entry name" value="Mitochondrial import inner membrane translocase subunit Tim21"/>
    <property type="match status" value="1"/>
</dbReference>
<evidence type="ECO:0000256" key="4">
    <source>
        <dbReference type="ARBA" id="ARBA00022946"/>
    </source>
</evidence>
<protein>
    <recommendedName>
        <fullName evidence="8">Mitochondrial import inner membrane translocase subunit Tim21</fullName>
    </recommendedName>
</protein>
<sequence>MLRASSSTMMLSTKRSLAKTVSSTAISYKKCMPVVAARFNSSLTTTPFQSQVWLHSNNSSIMSRSTTIRKSVGVRCLSSQNDGKKTQNESAEEEPMSQEIVKTPGQKVVDGTKSIMWLGVLGLTLVCGYFIVMELLPSKMSPNTVFNKAFAVVKENPDVKRKLGDSLKAYGRGGGRNEGRRNFIEHTEYTSPDDGSKRTRVRFNVEGKFGAAFVFAEVSSDMPSGEFVYILVQDKSNGRTTTIVDNRAALKIKQMAGGSDEASKVFGNLLGGGGKK</sequence>
<reference evidence="11" key="1">
    <citation type="submission" date="2021-01" db="EMBL/GenBank/DDBJ databases">
        <authorList>
            <person name="Corre E."/>
            <person name="Pelletier E."/>
            <person name="Niang G."/>
            <person name="Scheremetjew M."/>
            <person name="Finn R."/>
            <person name="Kale V."/>
            <person name="Holt S."/>
            <person name="Cochrane G."/>
            <person name="Meng A."/>
            <person name="Brown T."/>
            <person name="Cohen L."/>
        </authorList>
    </citation>
    <scope>NUCLEOTIDE SEQUENCE</scope>
    <source>
        <strain evidence="11">GSO104</strain>
        <strain evidence="10">Pop2</strain>
    </source>
</reference>
<feature type="compositionally biased region" description="Basic and acidic residues" evidence="9">
    <location>
        <begin position="175"/>
        <end position="188"/>
    </location>
</feature>
<keyword evidence="7 8" id="KW-0472">Membrane</keyword>
<feature type="region of interest" description="Disordered" evidence="9">
    <location>
        <begin position="78"/>
        <end position="99"/>
    </location>
</feature>
<keyword evidence="5 8" id="KW-1133">Transmembrane helix</keyword>
<dbReference type="PANTHER" id="PTHR13032:SF6">
    <property type="entry name" value="MITOCHONDRIAL IMPORT INNER MEMBRANE TRANSLOCASE SUBUNIT TIM21"/>
    <property type="match status" value="1"/>
</dbReference>
<proteinExistence type="inferred from homology"/>
<dbReference type="EMBL" id="HBNS01003727">
    <property type="protein sequence ID" value="CAE4584064.1"/>
    <property type="molecule type" value="Transcribed_RNA"/>
</dbReference>
<evidence type="ECO:0000313" key="10">
    <source>
        <dbReference type="EMBL" id="CAD9328926.1"/>
    </source>
</evidence>
<keyword evidence="8" id="KW-0813">Transport</keyword>
<comment type="subcellular location">
    <subcellularLocation>
        <location evidence="8">Mitochondrion inner membrane</location>
        <topology evidence="8">Single-pass membrane protein</topology>
    </subcellularLocation>
    <subcellularLocation>
        <location evidence="1">Mitochondrion membrane</location>
        <topology evidence="1">Single-pass membrane protein</topology>
    </subcellularLocation>
</comment>
<evidence type="ECO:0000256" key="9">
    <source>
        <dbReference type="SAM" id="MobiDB-lite"/>
    </source>
</evidence>
<evidence type="ECO:0000256" key="6">
    <source>
        <dbReference type="ARBA" id="ARBA00023128"/>
    </source>
</evidence>
<comment type="similarity">
    <text evidence="2 8">Belongs to the TIM21 family.</text>
</comment>
<comment type="function">
    <text evidence="8">Essential component of the TIM23 complex, a complex that mediates the translocation of transit peptide-containing proteins across the mitochondrial inner membrane.</text>
</comment>
<comment type="subunit">
    <text evidence="8">Component of the TIM23 complex.</text>
</comment>
<gene>
    <name evidence="11" type="ORF">DBRI00130_LOCUS3022</name>
    <name evidence="10" type="ORF">DBRI1063_LOCUS10494</name>
</gene>
<dbReference type="GO" id="GO:0005744">
    <property type="term" value="C:TIM23 mitochondrial import inner membrane translocase complex"/>
    <property type="evidence" value="ECO:0007669"/>
    <property type="project" value="UniProtKB-UniRule"/>
</dbReference>
<dbReference type="Pfam" id="PF08294">
    <property type="entry name" value="TIM21"/>
    <property type="match status" value="1"/>
</dbReference>
<dbReference type="PANTHER" id="PTHR13032">
    <property type="entry name" value="MITOCHONDRIAL IMPORT INNER MEMBRANE TRANSLOCASE SUBUNIT TIM21"/>
    <property type="match status" value="1"/>
</dbReference>
<feature type="transmembrane region" description="Helical" evidence="8">
    <location>
        <begin position="115"/>
        <end position="136"/>
    </location>
</feature>
<evidence type="ECO:0000256" key="5">
    <source>
        <dbReference type="ARBA" id="ARBA00022989"/>
    </source>
</evidence>
<evidence type="ECO:0000256" key="2">
    <source>
        <dbReference type="ARBA" id="ARBA00010867"/>
    </source>
</evidence>
<keyword evidence="4" id="KW-0809">Transit peptide</keyword>
<keyword evidence="8" id="KW-0999">Mitochondrion inner membrane</keyword>
<accession>A0A6U3RFX0</accession>
<keyword evidence="8" id="KW-0811">Translocation</keyword>